<name>A0A2T2NA46_CORCC</name>
<evidence type="ECO:0000313" key="3">
    <source>
        <dbReference type="Proteomes" id="UP000240883"/>
    </source>
</evidence>
<evidence type="ECO:0008006" key="4">
    <source>
        <dbReference type="Google" id="ProtNLM"/>
    </source>
</evidence>
<organism evidence="2 3">
    <name type="scientific">Corynespora cassiicola Philippines</name>
    <dbReference type="NCBI Taxonomy" id="1448308"/>
    <lineage>
        <taxon>Eukaryota</taxon>
        <taxon>Fungi</taxon>
        <taxon>Dikarya</taxon>
        <taxon>Ascomycota</taxon>
        <taxon>Pezizomycotina</taxon>
        <taxon>Dothideomycetes</taxon>
        <taxon>Pleosporomycetidae</taxon>
        <taxon>Pleosporales</taxon>
        <taxon>Corynesporascaceae</taxon>
        <taxon>Corynespora</taxon>
    </lineage>
</organism>
<protein>
    <recommendedName>
        <fullName evidence="4">EGF-like domain-containing protein</fullName>
    </recommendedName>
</protein>
<feature type="signal peptide" evidence="1">
    <location>
        <begin position="1"/>
        <end position="19"/>
    </location>
</feature>
<reference evidence="2 3" key="1">
    <citation type="journal article" date="2018" name="Front. Microbiol.">
        <title>Genome-Wide Analysis of Corynespora cassiicola Leaf Fall Disease Putative Effectors.</title>
        <authorList>
            <person name="Lopez D."/>
            <person name="Ribeiro S."/>
            <person name="Label P."/>
            <person name="Fumanal B."/>
            <person name="Venisse J.S."/>
            <person name="Kohler A."/>
            <person name="de Oliveira R.R."/>
            <person name="Labutti K."/>
            <person name="Lipzen A."/>
            <person name="Lail K."/>
            <person name="Bauer D."/>
            <person name="Ohm R.A."/>
            <person name="Barry K.W."/>
            <person name="Spatafora J."/>
            <person name="Grigoriev I.V."/>
            <person name="Martin F.M."/>
            <person name="Pujade-Renaud V."/>
        </authorList>
    </citation>
    <scope>NUCLEOTIDE SEQUENCE [LARGE SCALE GENOMIC DNA]</scope>
    <source>
        <strain evidence="2 3">Philippines</strain>
    </source>
</reference>
<keyword evidence="3" id="KW-1185">Reference proteome</keyword>
<evidence type="ECO:0000256" key="1">
    <source>
        <dbReference type="SAM" id="SignalP"/>
    </source>
</evidence>
<keyword evidence="1" id="KW-0732">Signal</keyword>
<dbReference type="OrthoDB" id="2956254at2759"/>
<feature type="chain" id="PRO_5015648218" description="EGF-like domain-containing protein" evidence="1">
    <location>
        <begin position="20"/>
        <end position="108"/>
    </location>
</feature>
<dbReference type="AlphaFoldDB" id="A0A2T2NA46"/>
<accession>A0A2T2NA46</accession>
<sequence length="108" mass="11228">MQFFNFIVILPAIVGCASAIPAADPAVTSVGDLVARQNCNSIGRCDKNNCNPSYGPDPFNTIGVCQSGNYKGCQCNKCNGQTDSCTKNGCSGSRGVCQAGKYQGCQCT</sequence>
<evidence type="ECO:0000313" key="2">
    <source>
        <dbReference type="EMBL" id="PSN62331.1"/>
    </source>
</evidence>
<proteinExistence type="predicted"/>
<dbReference type="Proteomes" id="UP000240883">
    <property type="component" value="Unassembled WGS sequence"/>
</dbReference>
<dbReference type="EMBL" id="KZ678142">
    <property type="protein sequence ID" value="PSN62331.1"/>
    <property type="molecule type" value="Genomic_DNA"/>
</dbReference>
<gene>
    <name evidence="2" type="ORF">BS50DRAFT_592520</name>
</gene>